<gene>
    <name evidence="1" type="ORF">SCALOS_LOCUS2276</name>
</gene>
<dbReference type="EMBL" id="CAJVPM010001947">
    <property type="protein sequence ID" value="CAG8477179.1"/>
    <property type="molecule type" value="Genomic_DNA"/>
</dbReference>
<evidence type="ECO:0000313" key="2">
    <source>
        <dbReference type="Proteomes" id="UP000789860"/>
    </source>
</evidence>
<keyword evidence="2" id="KW-1185">Reference proteome</keyword>
<reference evidence="1" key="1">
    <citation type="submission" date="2021-06" db="EMBL/GenBank/DDBJ databases">
        <authorList>
            <person name="Kallberg Y."/>
            <person name="Tangrot J."/>
            <person name="Rosling A."/>
        </authorList>
    </citation>
    <scope>NUCLEOTIDE SEQUENCE</scope>
    <source>
        <strain evidence="1">AU212A</strain>
    </source>
</reference>
<accession>A0ACA9KKW7</accession>
<comment type="caution">
    <text evidence="1">The sequence shown here is derived from an EMBL/GenBank/DDBJ whole genome shotgun (WGS) entry which is preliminary data.</text>
</comment>
<dbReference type="Proteomes" id="UP000789860">
    <property type="component" value="Unassembled WGS sequence"/>
</dbReference>
<proteinExistence type="predicted"/>
<organism evidence="1 2">
    <name type="scientific">Scutellospora calospora</name>
    <dbReference type="NCBI Taxonomy" id="85575"/>
    <lineage>
        <taxon>Eukaryota</taxon>
        <taxon>Fungi</taxon>
        <taxon>Fungi incertae sedis</taxon>
        <taxon>Mucoromycota</taxon>
        <taxon>Glomeromycotina</taxon>
        <taxon>Glomeromycetes</taxon>
        <taxon>Diversisporales</taxon>
        <taxon>Gigasporaceae</taxon>
        <taxon>Scutellospora</taxon>
    </lineage>
</organism>
<protein>
    <submittedName>
        <fullName evidence="1">6499_t:CDS:1</fullName>
    </submittedName>
</protein>
<feature type="non-terminal residue" evidence="1">
    <location>
        <position position="1"/>
    </location>
</feature>
<evidence type="ECO:0000313" key="1">
    <source>
        <dbReference type="EMBL" id="CAG8477179.1"/>
    </source>
</evidence>
<sequence>RNDENPQELDKCKMSVQAFYFRKEKPKGYMKSSPMEQPIMNKNR</sequence>
<name>A0ACA9KKW7_9GLOM</name>